<protein>
    <recommendedName>
        <fullName evidence="3">Zinc-finger domain-containing protein</fullName>
    </recommendedName>
</protein>
<dbReference type="Gene3D" id="1.10.10.1320">
    <property type="entry name" value="Anti-sigma factor, zinc-finger domain"/>
    <property type="match status" value="1"/>
</dbReference>
<dbReference type="EMBL" id="WHOD01000003">
    <property type="protein sequence ID" value="NOU91675.1"/>
    <property type="molecule type" value="Genomic_DNA"/>
</dbReference>
<organism evidence="1 2">
    <name type="scientific">Paenibacillus foliorum</name>
    <dbReference type="NCBI Taxonomy" id="2654974"/>
    <lineage>
        <taxon>Bacteria</taxon>
        <taxon>Bacillati</taxon>
        <taxon>Bacillota</taxon>
        <taxon>Bacilli</taxon>
        <taxon>Bacillales</taxon>
        <taxon>Paenibacillaceae</taxon>
        <taxon>Paenibacillus</taxon>
    </lineage>
</organism>
<reference evidence="1" key="1">
    <citation type="submission" date="2019-10" db="EMBL/GenBank/DDBJ databases">
        <title>Description of Paenibacillus glebae sp. nov.</title>
        <authorList>
            <person name="Carlier A."/>
            <person name="Qi S."/>
        </authorList>
    </citation>
    <scope>NUCLEOTIDE SEQUENCE</scope>
    <source>
        <strain evidence="1">LMG 31456</strain>
    </source>
</reference>
<dbReference type="RefSeq" id="WP_171649841.1">
    <property type="nucleotide sequence ID" value="NZ_WHOD01000003.1"/>
</dbReference>
<dbReference type="InterPro" id="IPR041916">
    <property type="entry name" value="Anti_sigma_zinc_sf"/>
</dbReference>
<gene>
    <name evidence="1" type="ORF">GC093_00275</name>
</gene>
<evidence type="ECO:0000313" key="2">
    <source>
        <dbReference type="Proteomes" id="UP000641588"/>
    </source>
</evidence>
<name>A0A972JYG9_9BACL</name>
<evidence type="ECO:0008006" key="3">
    <source>
        <dbReference type="Google" id="ProtNLM"/>
    </source>
</evidence>
<evidence type="ECO:0000313" key="1">
    <source>
        <dbReference type="EMBL" id="NOU91675.1"/>
    </source>
</evidence>
<comment type="caution">
    <text evidence="1">The sequence shown here is derived from an EMBL/GenBank/DDBJ whole genome shotgun (WGS) entry which is preliminary data.</text>
</comment>
<dbReference type="AlphaFoldDB" id="A0A972JYG9"/>
<accession>A0A972JYG9</accession>
<keyword evidence="2" id="KW-1185">Reference proteome</keyword>
<sequence length="163" mass="18059">MSNRKKHPSQEMLTSYLNNSCTVLELQWMDSHLACCAACLEKLELERTINELLGILPILQPADDFTDRVMHSISSAAAGMEPIQSSPATSTEHKGYSTWKVEIMHGMIAFAGTYMIFASGTLHRIVSQWAGQFSFSVQETVIKSMTISSKLLAHLSSLLSYLS</sequence>
<dbReference type="Proteomes" id="UP000641588">
    <property type="component" value="Unassembled WGS sequence"/>
</dbReference>
<proteinExistence type="predicted"/>